<protein>
    <submittedName>
        <fullName evidence="1">Uncharacterized protein</fullName>
    </submittedName>
</protein>
<name>A0A0J6S410_9HYPH</name>
<evidence type="ECO:0000313" key="1">
    <source>
        <dbReference type="EMBL" id="KMO29930.1"/>
    </source>
</evidence>
<organism evidence="1 2">
    <name type="scientific">Methylobacterium variabile</name>
    <dbReference type="NCBI Taxonomy" id="298794"/>
    <lineage>
        <taxon>Bacteria</taxon>
        <taxon>Pseudomonadati</taxon>
        <taxon>Pseudomonadota</taxon>
        <taxon>Alphaproteobacteria</taxon>
        <taxon>Hyphomicrobiales</taxon>
        <taxon>Methylobacteriaceae</taxon>
        <taxon>Methylobacterium</taxon>
    </lineage>
</organism>
<accession>A0A0J6S410</accession>
<reference evidence="1 2" key="1">
    <citation type="submission" date="2015-03" db="EMBL/GenBank/DDBJ databases">
        <title>Genome sequencing of Methylobacterium variabile DSM 16961.</title>
        <authorList>
            <person name="Chaudhry V."/>
            <person name="Patil P.B."/>
        </authorList>
    </citation>
    <scope>NUCLEOTIDE SEQUENCE [LARGE SCALE GENOMIC DNA]</scope>
    <source>
        <strain evidence="1 2">DSM 16961</strain>
    </source>
</reference>
<dbReference type="AlphaFoldDB" id="A0A0J6S410"/>
<gene>
    <name evidence="1" type="ORF">VQ02_28910</name>
</gene>
<comment type="caution">
    <text evidence="1">The sequence shown here is derived from an EMBL/GenBank/DDBJ whole genome shotgun (WGS) entry which is preliminary data.</text>
</comment>
<sequence length="116" mass="12514">MPVDVEVDLYSGRPNPRFPLSPAAAAELERRLDALPPAAAGAATRDGLGYRGLRVAPGGRFADVFVSAGVVELRDRAGRTLSRADPGRRLERWLIEDGAGHLPADEARMLRDDLAR</sequence>
<dbReference type="OrthoDB" id="9553571at2"/>
<dbReference type="PATRIC" id="fig|298794.3.peg.3821"/>
<dbReference type="Proteomes" id="UP000035955">
    <property type="component" value="Unassembled WGS sequence"/>
</dbReference>
<evidence type="ECO:0000313" key="2">
    <source>
        <dbReference type="Proteomes" id="UP000035955"/>
    </source>
</evidence>
<dbReference type="RefSeq" id="WP_048447693.1">
    <property type="nucleotide sequence ID" value="NZ_LABY01000242.1"/>
</dbReference>
<keyword evidence="2" id="KW-1185">Reference proteome</keyword>
<dbReference type="EMBL" id="LABY01000242">
    <property type="protein sequence ID" value="KMO29930.1"/>
    <property type="molecule type" value="Genomic_DNA"/>
</dbReference>
<proteinExistence type="predicted"/>